<sequence>MALPAKAPARLLTSSYAMPKLQTAAAAFRNTIPGSSYGYKGKPLLPGIPVQIEIHKERIKKRPDRYIRVNDKSNNVHANNFLEDHVHYLTSLCHSPTAYTPMTILGRFVGPGFTQQGYACSKLLSPYYFIDGIVVHDTEEYVSCPERICDMLESPLGLQCPISRVLPWIAEIHPNVKDERPYLRELLAQTGNIDAYIKSEFKIDGPGEGAIFYPQSDFLTIKELSQFGFIAATTRNVDLFASMSTRIGAEAARHVQNFVDANISPEIISSVAGDIPLDKRFTRRVMNDVLAATESKIKEACKAEPLLQKREVENAVTRIAAEWFVNKCNQL</sequence>
<dbReference type="AlphaFoldDB" id="A0A0H5RLH6"/>
<evidence type="ECO:0000313" key="1">
    <source>
        <dbReference type="EMBL" id="CRZ09584.1"/>
    </source>
</evidence>
<accession>A0A0H5RLH6</accession>
<protein>
    <submittedName>
        <fullName evidence="1">Uncharacterized protein</fullName>
    </submittedName>
</protein>
<organism evidence="1">
    <name type="scientific">Spongospora subterranea</name>
    <dbReference type="NCBI Taxonomy" id="70186"/>
    <lineage>
        <taxon>Eukaryota</taxon>
        <taxon>Sar</taxon>
        <taxon>Rhizaria</taxon>
        <taxon>Endomyxa</taxon>
        <taxon>Phytomyxea</taxon>
        <taxon>Plasmodiophorida</taxon>
        <taxon>Plasmodiophoridae</taxon>
        <taxon>Spongospora</taxon>
    </lineage>
</organism>
<proteinExistence type="predicted"/>
<name>A0A0H5RLH6_9EUKA</name>
<dbReference type="EMBL" id="HACM01009142">
    <property type="protein sequence ID" value="CRZ09584.1"/>
    <property type="molecule type" value="Transcribed_RNA"/>
</dbReference>
<reference evidence="1" key="1">
    <citation type="submission" date="2015-04" db="EMBL/GenBank/DDBJ databases">
        <title>The genome sequence of the plant pathogenic Rhizarian Plasmodiophora brassicae reveals insights in its biotrophic life cycle and the origin of chitin synthesis.</title>
        <authorList>
            <person name="Schwelm A."/>
            <person name="Fogelqvist J."/>
            <person name="Knaust A."/>
            <person name="Julke S."/>
            <person name="Lilja T."/>
            <person name="Dhandapani V."/>
            <person name="Bonilla-Rosso G."/>
            <person name="Karlsson M."/>
            <person name="Shevchenko A."/>
            <person name="Choi S.R."/>
            <person name="Kim H.G."/>
            <person name="Park J.Y."/>
            <person name="Lim Y.P."/>
            <person name="Ludwig-Muller J."/>
            <person name="Dixelius C."/>
        </authorList>
    </citation>
    <scope>NUCLEOTIDE SEQUENCE</scope>
    <source>
        <tissue evidence="1">Potato root galls</tissue>
    </source>
</reference>